<dbReference type="AlphaFoldDB" id="A0A1I9GE34"/>
<gene>
    <name evidence="2" type="primary">Bm3815</name>
    <name evidence="2" type="ORF">BM_Bm3815</name>
</gene>
<reference evidence="2" key="2">
    <citation type="submission" date="2012-12" db="EMBL/GenBank/DDBJ databases">
        <authorList>
            <consortium name="WormBase Consortium"/>
            <person name="Ghedin E."/>
            <person name="Paulini M."/>
        </authorList>
    </citation>
    <scope>NUCLEOTIDE SEQUENCE</scope>
    <source>
        <strain evidence="2">FR3</strain>
    </source>
</reference>
<proteinExistence type="predicted"/>
<feature type="transmembrane region" description="Helical" evidence="1">
    <location>
        <begin position="21"/>
        <end position="43"/>
    </location>
</feature>
<sequence>MYRHVEESKMKQMMRINLNTMKLYHQLAVMLFIWQELLHQFLLKHLLRHCCEDRLIRSLLSLIGSLNIVTKIHSINYVEKFRMYWLQVIWMMIDDCLIDDISIMHQWMLI</sequence>
<organism evidence="2">
    <name type="scientific">Brugia malayi</name>
    <name type="common">Filarial nematode worm</name>
    <dbReference type="NCBI Taxonomy" id="6279"/>
    <lineage>
        <taxon>Eukaryota</taxon>
        <taxon>Metazoa</taxon>
        <taxon>Ecdysozoa</taxon>
        <taxon>Nematoda</taxon>
        <taxon>Chromadorea</taxon>
        <taxon>Rhabditida</taxon>
        <taxon>Spirurina</taxon>
        <taxon>Spiruromorpha</taxon>
        <taxon>Filarioidea</taxon>
        <taxon>Onchocercidae</taxon>
        <taxon>Brugia</taxon>
    </lineage>
</organism>
<name>A0A1I9GE34_BRUMA</name>
<dbReference type="EMBL" id="LN864295">
    <property type="protein sequence ID" value="CRZ26372.1"/>
    <property type="molecule type" value="Genomic_DNA"/>
</dbReference>
<keyword evidence="1" id="KW-1133">Transmembrane helix</keyword>
<keyword evidence="1" id="KW-0472">Membrane</keyword>
<keyword evidence="1" id="KW-0812">Transmembrane</keyword>
<reference evidence="2" key="1">
    <citation type="journal article" date="2007" name="Science">
        <title>Draft genome of the filarial nematode parasite Brugia malayi.</title>
        <authorList>
            <person name="Ghedin E."/>
            <person name="Wang S."/>
            <person name="Spiro D."/>
            <person name="Caler E."/>
            <person name="Zhao Q."/>
            <person name="Crabtree J."/>
            <person name="Allen J.E."/>
            <person name="Delcher A.L."/>
            <person name="Guiliano D.B."/>
            <person name="Miranda-Saavedra D."/>
            <person name="Angiuoli S.V."/>
            <person name="Creasy T."/>
            <person name="Amedeo P."/>
            <person name="Haas B."/>
            <person name="El-Sayed N.M."/>
            <person name="Wortman J.R."/>
            <person name="Feldblyum T."/>
            <person name="Tallon L."/>
            <person name="Schatz M."/>
            <person name="Shumway M."/>
            <person name="Koo H."/>
            <person name="Salzberg S.L."/>
            <person name="Schobel S."/>
            <person name="Pertea M."/>
            <person name="Pop M."/>
            <person name="White O."/>
            <person name="Barton G.J."/>
            <person name="Carlow C.K."/>
            <person name="Crawford M.J."/>
            <person name="Daub J."/>
            <person name="Dimmic M.W."/>
            <person name="Estes C.F."/>
            <person name="Foster J.M."/>
            <person name="Ganatra M."/>
            <person name="Gregory W.F."/>
            <person name="Johnson N.M."/>
            <person name="Jin J."/>
            <person name="Komuniecki R."/>
            <person name="Korf I."/>
            <person name="Kumar S."/>
            <person name="Laney S."/>
            <person name="Li B.W."/>
            <person name="Li W."/>
            <person name="Lindblom T.H."/>
            <person name="Lustigman S."/>
            <person name="Ma D."/>
            <person name="Maina C.V."/>
            <person name="Martin D.M."/>
            <person name="McCarter J.P."/>
            <person name="McReynolds L."/>
            <person name="Mitreva M."/>
            <person name="Nutman T.B."/>
            <person name="Parkinson J."/>
            <person name="Peregrin-Alvarez J.M."/>
            <person name="Poole C."/>
            <person name="Ren Q."/>
            <person name="Saunders L."/>
            <person name="Sluder A.E."/>
            <person name="Smith K."/>
            <person name="Stanke M."/>
            <person name="Unnasch T.R."/>
            <person name="Ware J."/>
            <person name="Wei A.D."/>
            <person name="Weil G."/>
            <person name="Williams D.J."/>
            <person name="Zhang Y."/>
            <person name="Williams S.A."/>
            <person name="Fraser-Liggett C."/>
            <person name="Slatko B."/>
            <person name="Blaxter M.L."/>
            <person name="Scott A.L."/>
        </authorList>
    </citation>
    <scope>NUCLEOTIDE SEQUENCE</scope>
    <source>
        <strain evidence="2">FR3</strain>
    </source>
</reference>
<protein>
    <submittedName>
        <fullName evidence="2">Bm3815</fullName>
    </submittedName>
</protein>
<accession>A0A1I9GE34</accession>
<evidence type="ECO:0000313" key="2">
    <source>
        <dbReference type="EMBL" id="CRZ26372.1"/>
    </source>
</evidence>
<evidence type="ECO:0000256" key="1">
    <source>
        <dbReference type="SAM" id="Phobius"/>
    </source>
</evidence>